<dbReference type="AlphaFoldDB" id="A0A1G8L8M2"/>
<name>A0A1G8L8M2_9RHOO</name>
<evidence type="ECO:0000313" key="2">
    <source>
        <dbReference type="Proteomes" id="UP000198607"/>
    </source>
</evidence>
<accession>A0A1G8L8M2</accession>
<dbReference type="STRING" id="83767.SAMN05660652_03563"/>
<protein>
    <submittedName>
        <fullName evidence="1">Uncharacterized protein</fullName>
    </submittedName>
</protein>
<dbReference type="Proteomes" id="UP000198607">
    <property type="component" value="Unassembled WGS sequence"/>
</dbReference>
<keyword evidence="2" id="KW-1185">Reference proteome</keyword>
<gene>
    <name evidence="1" type="ORF">SAMN05660652_03563</name>
</gene>
<proteinExistence type="predicted"/>
<dbReference type="OrthoDB" id="8752141at2"/>
<reference evidence="1 2" key="1">
    <citation type="submission" date="2016-10" db="EMBL/GenBank/DDBJ databases">
        <authorList>
            <person name="de Groot N.N."/>
        </authorList>
    </citation>
    <scope>NUCLEOTIDE SEQUENCE [LARGE SCALE GENOMIC DNA]</scope>
    <source>
        <strain evidence="1 2">DSM 5885</strain>
    </source>
</reference>
<organism evidence="1 2">
    <name type="scientific">Propionivibrio dicarboxylicus</name>
    <dbReference type="NCBI Taxonomy" id="83767"/>
    <lineage>
        <taxon>Bacteria</taxon>
        <taxon>Pseudomonadati</taxon>
        <taxon>Pseudomonadota</taxon>
        <taxon>Betaproteobacteria</taxon>
        <taxon>Rhodocyclales</taxon>
        <taxon>Rhodocyclaceae</taxon>
        <taxon>Propionivibrio</taxon>
    </lineage>
</organism>
<evidence type="ECO:0000313" key="1">
    <source>
        <dbReference type="EMBL" id="SDI51590.1"/>
    </source>
</evidence>
<dbReference type="RefSeq" id="WP_143009912.1">
    <property type="nucleotide sequence ID" value="NZ_FNCY01000021.1"/>
</dbReference>
<dbReference type="EMBL" id="FNCY01000021">
    <property type="protein sequence ID" value="SDI51590.1"/>
    <property type="molecule type" value="Genomic_DNA"/>
</dbReference>
<sequence length="250" mass="28466">MTRLATPSIIACPHCQQLAVKKGVSSFSTGGLTRWSDGYASSWLGGTLFTRCWSCHGVFWLEDAAYVGDMPYETQKRPGWFARLFGANEPPEISENWRRAFPIEPPDIDAIVVGIETMSRDVTKAMEQRHRRLLWWKLNDRDRSERRAVHSVSRAIIDTHEENNLLRLLELSIDEGAPTIETVEILRELGRFDESRLVLERVDQNTTGLEIIAKKIAVKDSRVCVIQESDYLRSNMLGGDNGQEDKEFKG</sequence>